<keyword evidence="1" id="KW-1133">Transmembrane helix</keyword>
<feature type="transmembrane region" description="Helical" evidence="1">
    <location>
        <begin position="6"/>
        <end position="26"/>
    </location>
</feature>
<evidence type="ECO:0000313" key="2">
    <source>
        <dbReference type="EMBL" id="AYN67493.1"/>
    </source>
</evidence>
<dbReference type="RefSeq" id="WP_121848509.1">
    <property type="nucleotide sequence ID" value="NZ_CP032050.1"/>
</dbReference>
<protein>
    <submittedName>
        <fullName evidence="2">Uncharacterized protein</fullName>
    </submittedName>
</protein>
<dbReference type="KEGG" id="emar:D1013_09020"/>
<accession>A0A3G2L5H7</accession>
<evidence type="ECO:0000256" key="1">
    <source>
        <dbReference type="SAM" id="Phobius"/>
    </source>
</evidence>
<proteinExistence type="predicted"/>
<keyword evidence="1" id="KW-0812">Transmembrane</keyword>
<evidence type="ECO:0000313" key="3">
    <source>
        <dbReference type="Proteomes" id="UP000276309"/>
    </source>
</evidence>
<sequence length="128" mass="15173">MTELTQWILWILSIVVTIITFIIPLIKAKKDNRFLRSSLNVLKESNRTLSEKVSELTTKSEMENFYIKLKNDINLALESEKEFNDLDSKPKKKKSLAEAFGVDSLQDSTEREIWEYFTDWRVKRRIEL</sequence>
<dbReference type="Proteomes" id="UP000276309">
    <property type="component" value="Chromosome"/>
</dbReference>
<dbReference type="EMBL" id="CP032050">
    <property type="protein sequence ID" value="AYN67493.1"/>
    <property type="molecule type" value="Genomic_DNA"/>
</dbReference>
<dbReference type="AlphaFoldDB" id="A0A3G2L5H7"/>
<reference evidence="2 3" key="1">
    <citation type="submission" date="2018-08" db="EMBL/GenBank/DDBJ databases">
        <title>The reduced genetic potential of extracellular carbohydrate catabolism in Euzebyella marina RN62, a Flavobacteriia bacterium isolated from the hadal water.</title>
        <authorList>
            <person name="Xue C."/>
        </authorList>
    </citation>
    <scope>NUCLEOTIDE SEQUENCE [LARGE SCALE GENOMIC DNA]</scope>
    <source>
        <strain evidence="2 3">RN62</strain>
    </source>
</reference>
<organism evidence="2 3">
    <name type="scientific">Euzebyella marina</name>
    <dbReference type="NCBI Taxonomy" id="1761453"/>
    <lineage>
        <taxon>Bacteria</taxon>
        <taxon>Pseudomonadati</taxon>
        <taxon>Bacteroidota</taxon>
        <taxon>Flavobacteriia</taxon>
        <taxon>Flavobacteriales</taxon>
        <taxon>Flavobacteriaceae</taxon>
        <taxon>Euzebyella</taxon>
    </lineage>
</organism>
<name>A0A3G2L5H7_9FLAO</name>
<keyword evidence="3" id="KW-1185">Reference proteome</keyword>
<gene>
    <name evidence="2" type="ORF">D1013_09020</name>
</gene>
<keyword evidence="1" id="KW-0472">Membrane</keyword>